<keyword evidence="5" id="KW-1185">Reference proteome</keyword>
<dbReference type="EMBL" id="QHJG01000013">
    <property type="protein sequence ID" value="PWY55905.1"/>
    <property type="molecule type" value="Genomic_DNA"/>
</dbReference>
<feature type="transmembrane region" description="Helical" evidence="1">
    <location>
        <begin position="12"/>
        <end position="31"/>
    </location>
</feature>
<dbReference type="EMBL" id="RZGX01000011">
    <property type="protein sequence ID" value="RUR22483.1"/>
    <property type="molecule type" value="Genomic_DNA"/>
</dbReference>
<evidence type="ECO:0000313" key="3">
    <source>
        <dbReference type="EMBL" id="RUR22483.1"/>
    </source>
</evidence>
<evidence type="ECO:0000313" key="4">
    <source>
        <dbReference type="Proteomes" id="UP000247152"/>
    </source>
</evidence>
<proteinExistence type="predicted"/>
<reference evidence="3 5" key="2">
    <citation type="submission" date="2018-12" db="EMBL/GenBank/DDBJ databases">
        <title>Legionella sp,whole genome shotgun sequence.</title>
        <authorList>
            <person name="Wu H."/>
        </authorList>
    </citation>
    <scope>NUCLEOTIDE SEQUENCE [LARGE SCALE GENOMIC DNA]</scope>
    <source>
        <strain evidence="3">Km489</strain>
        <strain evidence="5">km489</strain>
    </source>
</reference>
<dbReference type="RefSeq" id="WP_110142434.1">
    <property type="nucleotide sequence ID" value="NZ_QHJG01000013.1"/>
</dbReference>
<dbReference type="OrthoDB" id="5652980at2"/>
<comment type="caution">
    <text evidence="2">The sequence shown here is derived from an EMBL/GenBank/DDBJ whole genome shotgun (WGS) entry which is preliminary data.</text>
</comment>
<name>A0A317U3U2_9GAMM</name>
<accession>A0A317U3U2</accession>
<evidence type="ECO:0000313" key="5">
    <source>
        <dbReference type="Proteomes" id="UP000287374"/>
    </source>
</evidence>
<gene>
    <name evidence="2" type="ORF">DGG96_09220</name>
    <name evidence="3" type="ORF">ELY20_09335</name>
</gene>
<dbReference type="Proteomes" id="UP000247152">
    <property type="component" value="Unassembled WGS sequence"/>
</dbReference>
<dbReference type="Proteomes" id="UP000287374">
    <property type="component" value="Unassembled WGS sequence"/>
</dbReference>
<evidence type="ECO:0000256" key="1">
    <source>
        <dbReference type="SAM" id="Phobius"/>
    </source>
</evidence>
<sequence length="247" mass="29181">MKKQMGLSLTEVLISLFLASVIMTELIQLYLESKHQYLETEKILAMRFDLQWVSDLLSDSIRRAGFTPCLGLDRLQTIDRRNHHNKIRALNISNYPNQFIQINRMNEHFAKIVKIQNSTGILVQNSVIFHKRRPILIADCEHAEIQEIFDIEPQSEHLLITLNKPLYFSYNTSPYVGEYLEEKWFIKNNANHEDTLHYQLVHTEEITPLIHFMHTRNRRVKEKQFLEISMGLDENKTHELRVLVRGS</sequence>
<reference evidence="2 4" key="1">
    <citation type="submission" date="2018-05" db="EMBL/GenBank/DDBJ databases">
        <title>Legionella qingyii sp.nov., whole genome shotgun sequence.</title>
        <authorList>
            <person name="Wu H."/>
            <person name="Zhu Q."/>
            <person name="Hu C."/>
        </authorList>
    </citation>
    <scope>NUCLEOTIDE SEQUENCE [LARGE SCALE GENOMIC DNA]</scope>
    <source>
        <strain evidence="2 4">HEB18</strain>
    </source>
</reference>
<organism evidence="2 4">
    <name type="scientific">Legionella qingyii</name>
    <dbReference type="NCBI Taxonomy" id="2184757"/>
    <lineage>
        <taxon>Bacteria</taxon>
        <taxon>Pseudomonadati</taxon>
        <taxon>Pseudomonadota</taxon>
        <taxon>Gammaproteobacteria</taxon>
        <taxon>Legionellales</taxon>
        <taxon>Legionellaceae</taxon>
        <taxon>Legionella</taxon>
    </lineage>
</organism>
<dbReference type="AlphaFoldDB" id="A0A317U3U2"/>
<keyword evidence="1" id="KW-1133">Transmembrane helix</keyword>
<protein>
    <submittedName>
        <fullName evidence="2">Prepilin cleavage protein</fullName>
    </submittedName>
</protein>
<keyword evidence="1" id="KW-0812">Transmembrane</keyword>
<keyword evidence="1" id="KW-0472">Membrane</keyword>
<evidence type="ECO:0000313" key="2">
    <source>
        <dbReference type="EMBL" id="PWY55905.1"/>
    </source>
</evidence>